<accession>A0A6A4Z596</accession>
<reference evidence="3 4" key="1">
    <citation type="submission" date="2019-06" db="EMBL/GenBank/DDBJ databases">
        <title>Genomics analysis of Aphanomyces spp. identifies a new class of oomycete effector associated with host adaptation.</title>
        <authorList>
            <person name="Gaulin E."/>
        </authorList>
    </citation>
    <scope>NUCLEOTIDE SEQUENCE [LARGE SCALE GENOMIC DNA]</scope>
    <source>
        <strain evidence="3 4">E</strain>
    </source>
</reference>
<proteinExistence type="predicted"/>
<dbReference type="VEuPathDB" id="FungiDB:H257_16406"/>
<dbReference type="EMBL" id="VJMI01021146">
    <property type="protein sequence ID" value="KAF0702415.1"/>
    <property type="molecule type" value="Genomic_DNA"/>
</dbReference>
<keyword evidence="1" id="KW-0863">Zinc-finger</keyword>
<dbReference type="GO" id="GO:0008270">
    <property type="term" value="F:zinc ion binding"/>
    <property type="evidence" value="ECO:0007669"/>
    <property type="project" value="UniProtKB-KW"/>
</dbReference>
<evidence type="ECO:0000259" key="2">
    <source>
        <dbReference type="PROSITE" id="PS50966"/>
    </source>
</evidence>
<evidence type="ECO:0000313" key="3">
    <source>
        <dbReference type="EMBL" id="KAF0702415.1"/>
    </source>
</evidence>
<feature type="domain" description="SWIM-type" evidence="2">
    <location>
        <begin position="279"/>
        <end position="310"/>
    </location>
</feature>
<gene>
    <name evidence="3" type="ORF">AaE_015947</name>
</gene>
<keyword evidence="1" id="KW-0479">Metal-binding</keyword>
<evidence type="ECO:0000313" key="4">
    <source>
        <dbReference type="Proteomes" id="UP000469452"/>
    </source>
</evidence>
<comment type="caution">
    <text evidence="3">The sequence shown here is derived from an EMBL/GenBank/DDBJ whole genome shotgun (WGS) entry which is preliminary data.</text>
</comment>
<protein>
    <recommendedName>
        <fullName evidence="2">SWIM-type domain-containing protein</fullName>
    </recommendedName>
</protein>
<organism evidence="3 4">
    <name type="scientific">Aphanomyces astaci</name>
    <name type="common">Crayfish plague agent</name>
    <dbReference type="NCBI Taxonomy" id="112090"/>
    <lineage>
        <taxon>Eukaryota</taxon>
        <taxon>Sar</taxon>
        <taxon>Stramenopiles</taxon>
        <taxon>Oomycota</taxon>
        <taxon>Saprolegniomycetes</taxon>
        <taxon>Saprolegniales</taxon>
        <taxon>Verrucalvaceae</taxon>
        <taxon>Aphanomyces</taxon>
    </lineage>
</organism>
<dbReference type="VEuPathDB" id="FungiDB:H257_17704"/>
<keyword evidence="1" id="KW-0862">Zinc</keyword>
<sequence length="445" mass="50065">MYTTVFNTDLVPAIASIDHTGYIMAALTSKWSAIRIISCYIDLKCNVRRHKQLLIINDNYDKVKGDIERMWLPRTWHQFRIISTTYMWTWSTKLGEVTFLQWFSDIYLTPPWDLWFSTASGCPGVVAHQQHIESHHKGIKTVCAHELRALTSVVLQHTIPRVLVSDQIATDTSPGLWAACPISTEVLERALTLQSSINHPIDSTSTHVLFNSTSHFGRKISRSRAERFINSIDGENVVRSTEKSIKDVLLSLHAVAVNTDVQIRDDMLALTPFSFDECGATRLKYSCDCAGYYSSGWLCSHTVACLAIIDGFNIDARLRTLPQRKQNGRPRHPQGGLSVETRDEFFSQENLLKRISKLPLSIVGYKCCKDFKVCEDQDNSSRVWSLHTAIGVVVSYLPQKKRWAAQFEVNGERENVRFDGVKVSSAIHAAFIGGVDVTGGVALDM</sequence>
<dbReference type="Proteomes" id="UP000469452">
    <property type="component" value="Unassembled WGS sequence"/>
</dbReference>
<evidence type="ECO:0000256" key="1">
    <source>
        <dbReference type="PROSITE-ProRule" id="PRU00325"/>
    </source>
</evidence>
<dbReference type="AlphaFoldDB" id="A0A6A4Z596"/>
<dbReference type="PROSITE" id="PS50966">
    <property type="entry name" value="ZF_SWIM"/>
    <property type="match status" value="1"/>
</dbReference>
<dbReference type="InterPro" id="IPR007527">
    <property type="entry name" value="Znf_SWIM"/>
</dbReference>
<name>A0A6A4Z596_APHAT</name>